<dbReference type="Proteomes" id="UP001291623">
    <property type="component" value="Unassembled WGS sequence"/>
</dbReference>
<comment type="caution">
    <text evidence="1">The sequence shown here is derived from an EMBL/GenBank/DDBJ whole genome shotgun (WGS) entry which is preliminary data.</text>
</comment>
<reference evidence="1" key="1">
    <citation type="submission" date="2023-12" db="EMBL/GenBank/DDBJ databases">
        <title>Genome assembly of Anisodus tanguticus.</title>
        <authorList>
            <person name="Wang Y.-J."/>
        </authorList>
    </citation>
    <scope>NUCLEOTIDE SEQUENCE</scope>
    <source>
        <strain evidence="1">KB-2021</strain>
        <tissue evidence="1">Leaf</tissue>
    </source>
</reference>
<evidence type="ECO:0000313" key="2">
    <source>
        <dbReference type="Proteomes" id="UP001291623"/>
    </source>
</evidence>
<name>A0AAE1SVD8_9SOLA</name>
<gene>
    <name evidence="1" type="ORF">RND71_003141</name>
</gene>
<evidence type="ECO:0000313" key="1">
    <source>
        <dbReference type="EMBL" id="KAK4376845.1"/>
    </source>
</evidence>
<proteinExistence type="predicted"/>
<accession>A0AAE1SVD8</accession>
<dbReference type="EMBL" id="JAVYJV010000002">
    <property type="protein sequence ID" value="KAK4376845.1"/>
    <property type="molecule type" value="Genomic_DNA"/>
</dbReference>
<protein>
    <submittedName>
        <fullName evidence="1">Uncharacterized protein</fullName>
    </submittedName>
</protein>
<keyword evidence="2" id="KW-1185">Reference proteome</keyword>
<sequence length="49" mass="5543">MWFLIEGIHVLHFIPPSCVRSMAAKVVNTLLILSCNLALNMWWTSNATV</sequence>
<dbReference type="AlphaFoldDB" id="A0AAE1SVD8"/>
<organism evidence="1 2">
    <name type="scientific">Anisodus tanguticus</name>
    <dbReference type="NCBI Taxonomy" id="243964"/>
    <lineage>
        <taxon>Eukaryota</taxon>
        <taxon>Viridiplantae</taxon>
        <taxon>Streptophyta</taxon>
        <taxon>Embryophyta</taxon>
        <taxon>Tracheophyta</taxon>
        <taxon>Spermatophyta</taxon>
        <taxon>Magnoliopsida</taxon>
        <taxon>eudicotyledons</taxon>
        <taxon>Gunneridae</taxon>
        <taxon>Pentapetalae</taxon>
        <taxon>asterids</taxon>
        <taxon>lamiids</taxon>
        <taxon>Solanales</taxon>
        <taxon>Solanaceae</taxon>
        <taxon>Solanoideae</taxon>
        <taxon>Hyoscyameae</taxon>
        <taxon>Anisodus</taxon>
    </lineage>
</organism>